<name>A0A8S5SPN0_9CAUD</name>
<evidence type="ECO:0000313" key="1">
    <source>
        <dbReference type="EMBL" id="DAF52763.1"/>
    </source>
</evidence>
<dbReference type="EMBL" id="BK032642">
    <property type="protein sequence ID" value="DAF52763.1"/>
    <property type="molecule type" value="Genomic_DNA"/>
</dbReference>
<reference evidence="1" key="1">
    <citation type="journal article" date="2021" name="Proc. Natl. Acad. Sci. U.S.A.">
        <title>A Catalog of Tens of Thousands of Viruses from Human Metagenomes Reveals Hidden Associations with Chronic Diseases.</title>
        <authorList>
            <person name="Tisza M.J."/>
            <person name="Buck C.B."/>
        </authorList>
    </citation>
    <scope>NUCLEOTIDE SEQUENCE</scope>
    <source>
        <strain evidence="1">CtqSm5</strain>
    </source>
</reference>
<sequence length="153" mass="17840">MKTRIMILTVDNARIRTVAEHIHEEMKVCFKEDKVKTYISKDVASIETPFHYITICKKRGFGDKGHRANLVVFDECLPTKEEYVDIYEVTVSIGGYCIKMEDFRTPFYVPSSLSQEDIDIISKGCCLEKYEIMANSQTYKSKQYKLKKEIENK</sequence>
<accession>A0A8S5SPN0</accession>
<proteinExistence type="predicted"/>
<organism evidence="1">
    <name type="scientific">Siphoviridae sp. ctqSm5</name>
    <dbReference type="NCBI Taxonomy" id="2827949"/>
    <lineage>
        <taxon>Viruses</taxon>
        <taxon>Duplodnaviria</taxon>
        <taxon>Heunggongvirae</taxon>
        <taxon>Uroviricota</taxon>
        <taxon>Caudoviricetes</taxon>
    </lineage>
</organism>
<protein>
    <submittedName>
        <fullName evidence="1">Uncharacterized protein</fullName>
    </submittedName>
</protein>